<keyword evidence="7" id="KW-1185">Reference proteome</keyword>
<dbReference type="PROSITE" id="PS52035">
    <property type="entry name" value="PEPTIDASE_M14"/>
    <property type="match status" value="1"/>
</dbReference>
<dbReference type="InterPro" id="IPR000834">
    <property type="entry name" value="Peptidase_M14"/>
</dbReference>
<feature type="compositionally biased region" description="Acidic residues" evidence="4">
    <location>
        <begin position="575"/>
        <end position="586"/>
    </location>
</feature>
<evidence type="ECO:0000313" key="7">
    <source>
        <dbReference type="Proteomes" id="UP000688137"/>
    </source>
</evidence>
<evidence type="ECO:0000259" key="5">
    <source>
        <dbReference type="PROSITE" id="PS52035"/>
    </source>
</evidence>
<organism evidence="6 7">
    <name type="scientific">Paramecium primaurelia</name>
    <dbReference type="NCBI Taxonomy" id="5886"/>
    <lineage>
        <taxon>Eukaryota</taxon>
        <taxon>Sar</taxon>
        <taxon>Alveolata</taxon>
        <taxon>Ciliophora</taxon>
        <taxon>Intramacronucleata</taxon>
        <taxon>Oligohymenophorea</taxon>
        <taxon>Peniculida</taxon>
        <taxon>Parameciidae</taxon>
        <taxon>Paramecium</taxon>
    </lineage>
</organism>
<accession>A0A8S1PBR2</accession>
<comment type="cofactor">
    <cofactor evidence="1">
        <name>Zn(2+)</name>
        <dbReference type="ChEBI" id="CHEBI:29105"/>
    </cofactor>
</comment>
<reference evidence="6" key="1">
    <citation type="submission" date="2021-01" db="EMBL/GenBank/DDBJ databases">
        <authorList>
            <consortium name="Genoscope - CEA"/>
            <person name="William W."/>
        </authorList>
    </citation>
    <scope>NUCLEOTIDE SEQUENCE</scope>
</reference>
<dbReference type="GO" id="GO:0008270">
    <property type="term" value="F:zinc ion binding"/>
    <property type="evidence" value="ECO:0007669"/>
    <property type="project" value="InterPro"/>
</dbReference>
<comment type="similarity">
    <text evidence="2 3">Belongs to the peptidase M14 family.</text>
</comment>
<dbReference type="Pfam" id="PF00246">
    <property type="entry name" value="Peptidase_M14"/>
    <property type="match status" value="1"/>
</dbReference>
<evidence type="ECO:0000256" key="2">
    <source>
        <dbReference type="ARBA" id="ARBA00005988"/>
    </source>
</evidence>
<protein>
    <recommendedName>
        <fullName evidence="5">Peptidase M14 domain-containing protein</fullName>
    </recommendedName>
</protein>
<feature type="domain" description="Peptidase M14" evidence="5">
    <location>
        <begin position="240"/>
        <end position="497"/>
    </location>
</feature>
<dbReference type="EMBL" id="CAJJDM010000115">
    <property type="protein sequence ID" value="CAD8100465.1"/>
    <property type="molecule type" value="Genomic_DNA"/>
</dbReference>
<evidence type="ECO:0000256" key="1">
    <source>
        <dbReference type="ARBA" id="ARBA00001947"/>
    </source>
</evidence>
<dbReference type="PANTHER" id="PTHR12756:SF11">
    <property type="entry name" value="CYTOSOLIC CARBOXYPEPTIDASE 1"/>
    <property type="match status" value="1"/>
</dbReference>
<dbReference type="OMA" id="LLQQTIM"/>
<evidence type="ECO:0000256" key="4">
    <source>
        <dbReference type="SAM" id="MobiDB-lite"/>
    </source>
</evidence>
<name>A0A8S1PBR2_PARPR</name>
<dbReference type="AlphaFoldDB" id="A0A8S1PBR2"/>
<evidence type="ECO:0000313" key="6">
    <source>
        <dbReference type="EMBL" id="CAD8100465.1"/>
    </source>
</evidence>
<comment type="caution">
    <text evidence="6">The sequence shown here is derived from an EMBL/GenBank/DDBJ whole genome shotgun (WGS) entry which is preliminary data.</text>
</comment>
<dbReference type="Pfam" id="PF18027">
    <property type="entry name" value="Pepdidase_M14_N"/>
    <property type="match status" value="1"/>
</dbReference>
<dbReference type="GO" id="GO:0006508">
    <property type="term" value="P:proteolysis"/>
    <property type="evidence" value="ECO:0007669"/>
    <property type="project" value="InterPro"/>
</dbReference>
<feature type="compositionally biased region" description="Polar residues" evidence="4">
    <location>
        <begin position="564"/>
        <end position="574"/>
    </location>
</feature>
<dbReference type="GO" id="GO:0004181">
    <property type="term" value="F:metallocarboxypeptidase activity"/>
    <property type="evidence" value="ECO:0007669"/>
    <property type="project" value="InterPro"/>
</dbReference>
<evidence type="ECO:0000256" key="3">
    <source>
        <dbReference type="PROSITE-ProRule" id="PRU01379"/>
    </source>
</evidence>
<proteinExistence type="inferred from homology"/>
<dbReference type="InterPro" id="IPR040626">
    <property type="entry name" value="Pepdidase_M14_N"/>
</dbReference>
<dbReference type="Proteomes" id="UP000688137">
    <property type="component" value="Unassembled WGS sequence"/>
</dbReference>
<gene>
    <name evidence="6" type="ORF">PPRIM_AZ9-3.1.T1120129</name>
</gene>
<feature type="region of interest" description="Disordered" evidence="4">
    <location>
        <begin position="562"/>
        <end position="598"/>
    </location>
</feature>
<dbReference type="PANTHER" id="PTHR12756">
    <property type="entry name" value="CYTOSOLIC CARBOXYPEPTIDASE"/>
    <property type="match status" value="1"/>
</dbReference>
<sequence>MLNQDADLNKQPFHNQIPKPIALIDETISLENDMLLGWAPKLDYSKLLTLNFNNQLNDQIMSEALQNNQLVYVGFRPQDNHQMHKQYSTTSSYPFKKSKTIQNKPQYPFLGMNPTFNSKIQFNSIFESGNLDLVTQVSEFEYDLYMRVDGNTQGHTSWYNFELNGMKKGEKIQLNICNFTKSHSLYERGMKPYIWRSTNQEWLQGGENVQYRTSQNNNNCLSFCIICNQDNELFKIAYCIPYTYSQLLEYCNNLQKNCNHVKCSILCESLGGVQLPMFTFSKFKNKNKKCIIIQARIHPGESNGSWVMQGVLDYLSSQSAIKILEKCIIKVIPMMNPDGVILGNYRTGLAGKDLNRKFKQTDGILFPTVQAMKKLVKDQYKKFGNNLIAFIDLHGHSIKKNVFLYGPEYPLWNYNYYKCRILPKLLSQKTEMFRFYSSIFRISQSKKSTARGVFADLYDIVNCFTIETSNGNYYTQTQTFEFNSKNWLKMGWILGETLIDMIDTQNEMDQIYNSKNEDLKRSNRFTKNNSILNKKSITDPCQISFQNTKFQKLMEQLKMDADKMNQSCSEGNSDSFDDGDEIEEDTNENKSEEINKSKSIQSKPLLSILYQTQKSKLESKYSPTHQKPLLQQTIMLSIEHNQNKVYQPYQSAAQRMILKKMASRSQSKKLNQVNNYLTNCINQKQFATIEYLDSSLNVNQTMEQNPHSLIPRPSTTQLEVMEDEKFTPFQGLNTSLYSGFKRHTRLRSNLTAQKQKQLREIKRNNQTKSPPQITTNIRNTIMNNTQTNFEAMKLKLKMRLQQEPTKLSESYNTTRPSVPPSFYSVRRNMIKRLKI</sequence>
<feature type="active site" description="Proton donor/acceptor" evidence="3">
    <location>
        <position position="467"/>
    </location>
</feature>
<dbReference type="InterPro" id="IPR050821">
    <property type="entry name" value="Cytosolic_carboxypeptidase"/>
</dbReference>
<feature type="compositionally biased region" description="Basic and acidic residues" evidence="4">
    <location>
        <begin position="587"/>
        <end position="596"/>
    </location>
</feature>